<feature type="transmembrane region" description="Helical" evidence="6">
    <location>
        <begin position="139"/>
        <end position="158"/>
    </location>
</feature>
<evidence type="ECO:0008006" key="9">
    <source>
        <dbReference type="Google" id="ProtNLM"/>
    </source>
</evidence>
<feature type="transmembrane region" description="Helical" evidence="6">
    <location>
        <begin position="167"/>
        <end position="187"/>
    </location>
</feature>
<feature type="transmembrane region" description="Helical" evidence="6">
    <location>
        <begin position="112"/>
        <end position="133"/>
    </location>
</feature>
<evidence type="ECO:0000313" key="7">
    <source>
        <dbReference type="EMBL" id="MFC4242896.1"/>
    </source>
</evidence>
<gene>
    <name evidence="7" type="ORF">ACFOYW_05895</name>
</gene>
<dbReference type="PANTHER" id="PTHR38601">
    <property type="entry name" value="HYDROGENASE-4 COMPONENT E"/>
    <property type="match status" value="1"/>
</dbReference>
<keyword evidence="4 6" id="KW-1133">Transmembrane helix</keyword>
<feature type="transmembrane region" description="Helical" evidence="6">
    <location>
        <begin position="47"/>
        <end position="65"/>
    </location>
</feature>
<evidence type="ECO:0000256" key="6">
    <source>
        <dbReference type="SAM" id="Phobius"/>
    </source>
</evidence>
<evidence type="ECO:0000313" key="8">
    <source>
        <dbReference type="Proteomes" id="UP001595900"/>
    </source>
</evidence>
<name>A0ABV8Q3M9_9MICO</name>
<evidence type="ECO:0000256" key="3">
    <source>
        <dbReference type="ARBA" id="ARBA00022692"/>
    </source>
</evidence>
<dbReference type="PANTHER" id="PTHR38601:SF1">
    <property type="entry name" value="HYDROGENASE-4 COMPONENT E"/>
    <property type="match status" value="1"/>
</dbReference>
<proteinExistence type="predicted"/>
<dbReference type="RefSeq" id="WP_390227848.1">
    <property type="nucleotide sequence ID" value="NZ_JBHSCN010000003.1"/>
</dbReference>
<sequence length="230" mass="24136">MHPLVLAAVSRPAPTVFDGTANTVAVIVLLLEFGMLRASLFRAQVRLYAAQSFVVSVLAGVVAVGRGVPELFILAAVSFLLKAVIVPLVMLRQLRDSPSEIAGSGTLGVASEVIVSIIVAGFGFFAVGALGIHSDVLPTAALSLAVAVILVSFVLMILRRDVISQAIGFFSLENGVSMASLVVAAGLPLILEVAFLFDLLVAVVVFGVIIRVQSQRTKSYSTVHLDRLRG</sequence>
<evidence type="ECO:0000256" key="1">
    <source>
        <dbReference type="ARBA" id="ARBA00004651"/>
    </source>
</evidence>
<comment type="subcellular location">
    <subcellularLocation>
        <location evidence="1">Cell membrane</location>
        <topology evidence="1">Multi-pass membrane protein</topology>
    </subcellularLocation>
</comment>
<keyword evidence="5 6" id="KW-0472">Membrane</keyword>
<dbReference type="EMBL" id="JBHSCN010000003">
    <property type="protein sequence ID" value="MFC4242896.1"/>
    <property type="molecule type" value="Genomic_DNA"/>
</dbReference>
<dbReference type="InterPro" id="IPR038730">
    <property type="entry name" value="HyfE-like"/>
</dbReference>
<keyword evidence="8" id="KW-1185">Reference proteome</keyword>
<evidence type="ECO:0000256" key="5">
    <source>
        <dbReference type="ARBA" id="ARBA00023136"/>
    </source>
</evidence>
<keyword evidence="2" id="KW-1003">Cell membrane</keyword>
<organism evidence="7 8">
    <name type="scientific">Gryllotalpicola reticulitermitis</name>
    <dbReference type="NCBI Taxonomy" id="1184153"/>
    <lineage>
        <taxon>Bacteria</taxon>
        <taxon>Bacillati</taxon>
        <taxon>Actinomycetota</taxon>
        <taxon>Actinomycetes</taxon>
        <taxon>Micrococcales</taxon>
        <taxon>Microbacteriaceae</taxon>
        <taxon>Gryllotalpicola</taxon>
    </lineage>
</organism>
<protein>
    <recommendedName>
        <fullName evidence="9">Hydrogenase-4 component E</fullName>
    </recommendedName>
</protein>
<feature type="transmembrane region" description="Helical" evidence="6">
    <location>
        <begin position="193"/>
        <end position="212"/>
    </location>
</feature>
<accession>A0ABV8Q3M9</accession>
<reference evidence="8" key="1">
    <citation type="journal article" date="2019" name="Int. J. Syst. Evol. Microbiol.">
        <title>The Global Catalogue of Microorganisms (GCM) 10K type strain sequencing project: providing services to taxonomists for standard genome sequencing and annotation.</title>
        <authorList>
            <consortium name="The Broad Institute Genomics Platform"/>
            <consortium name="The Broad Institute Genome Sequencing Center for Infectious Disease"/>
            <person name="Wu L."/>
            <person name="Ma J."/>
        </authorList>
    </citation>
    <scope>NUCLEOTIDE SEQUENCE [LARGE SCALE GENOMIC DNA]</scope>
    <source>
        <strain evidence="8">CGMCC 1.10363</strain>
    </source>
</reference>
<keyword evidence="3 6" id="KW-0812">Transmembrane</keyword>
<feature type="transmembrane region" description="Helical" evidence="6">
    <location>
        <begin position="20"/>
        <end position="40"/>
    </location>
</feature>
<comment type="caution">
    <text evidence="7">The sequence shown here is derived from an EMBL/GenBank/DDBJ whole genome shotgun (WGS) entry which is preliminary data.</text>
</comment>
<dbReference type="Proteomes" id="UP001595900">
    <property type="component" value="Unassembled WGS sequence"/>
</dbReference>
<evidence type="ECO:0000256" key="4">
    <source>
        <dbReference type="ARBA" id="ARBA00022989"/>
    </source>
</evidence>
<feature type="transmembrane region" description="Helical" evidence="6">
    <location>
        <begin position="71"/>
        <end position="91"/>
    </location>
</feature>
<evidence type="ECO:0000256" key="2">
    <source>
        <dbReference type="ARBA" id="ARBA00022475"/>
    </source>
</evidence>